<dbReference type="GO" id="GO:0010181">
    <property type="term" value="F:FMN binding"/>
    <property type="evidence" value="ECO:0007669"/>
    <property type="project" value="TreeGrafter"/>
</dbReference>
<reference evidence="10" key="1">
    <citation type="submission" date="2019-02" db="EMBL/GenBank/DDBJ databases">
        <title>Isolation and identification of novel species under the genus Muribaculum.</title>
        <authorList>
            <person name="Miyake S."/>
            <person name="Ding Y."/>
            <person name="Low A."/>
            <person name="Soh M."/>
            <person name="Seedorf H."/>
        </authorList>
    </citation>
    <scope>NUCLEOTIDE SEQUENCE [LARGE SCALE GENOMIC DNA]</scope>
    <source>
        <strain evidence="10">H5</strain>
    </source>
</reference>
<keyword evidence="5 7" id="KW-0057">Aromatic amino acid biosynthesis</keyword>
<comment type="pathway">
    <text evidence="1 7 8">Metabolic intermediate biosynthesis; chorismate biosynthesis; chorismate from D-erythrose 4-phosphate and phosphoenolpyruvate: step 7/7.</text>
</comment>
<comment type="caution">
    <text evidence="7">Lacks conserved residue(s) required for the propagation of feature annotation.</text>
</comment>
<dbReference type="UniPathway" id="UPA00053">
    <property type="reaction ID" value="UER00090"/>
</dbReference>
<comment type="subunit">
    <text evidence="7">Homotetramer.</text>
</comment>
<keyword evidence="7" id="KW-0521">NADP</keyword>
<dbReference type="PROSITE" id="PS00789">
    <property type="entry name" value="CHORISMATE_SYNTHASE_3"/>
    <property type="match status" value="1"/>
</dbReference>
<comment type="catalytic activity">
    <reaction evidence="7 8">
        <text>5-O-(1-carboxyvinyl)-3-phosphoshikimate = chorismate + phosphate</text>
        <dbReference type="Rhea" id="RHEA:21020"/>
        <dbReference type="ChEBI" id="CHEBI:29748"/>
        <dbReference type="ChEBI" id="CHEBI:43474"/>
        <dbReference type="ChEBI" id="CHEBI:57701"/>
        <dbReference type="EC" id="4.2.3.5"/>
    </reaction>
</comment>
<dbReference type="GO" id="GO:0009073">
    <property type="term" value="P:aromatic amino acid family biosynthetic process"/>
    <property type="evidence" value="ECO:0007669"/>
    <property type="project" value="UniProtKB-KW"/>
</dbReference>
<evidence type="ECO:0000313" key="10">
    <source>
        <dbReference type="Proteomes" id="UP000297149"/>
    </source>
</evidence>
<evidence type="ECO:0000256" key="8">
    <source>
        <dbReference type="RuleBase" id="RU000605"/>
    </source>
</evidence>
<dbReference type="InterPro" id="IPR000453">
    <property type="entry name" value="Chorismate_synth"/>
</dbReference>
<feature type="binding site" evidence="7">
    <location>
        <position position="46"/>
    </location>
    <ligand>
        <name>NADP(+)</name>
        <dbReference type="ChEBI" id="CHEBI:58349"/>
    </ligand>
</feature>
<dbReference type="InterPro" id="IPR035904">
    <property type="entry name" value="Chorismate_synth_AroC_sf"/>
</dbReference>
<proteinExistence type="inferred from homology"/>
<dbReference type="Pfam" id="PF01264">
    <property type="entry name" value="Chorismate_synt"/>
    <property type="match status" value="1"/>
</dbReference>
<dbReference type="InterPro" id="IPR020541">
    <property type="entry name" value="Chorismate_synthase_CS"/>
</dbReference>
<dbReference type="PROSITE" id="PS00787">
    <property type="entry name" value="CHORISMATE_SYNTHASE_1"/>
    <property type="match status" value="1"/>
</dbReference>
<dbReference type="EC" id="4.2.3.5" evidence="3 7"/>
<dbReference type="HAMAP" id="MF_00300">
    <property type="entry name" value="Chorismate_synth"/>
    <property type="match status" value="1"/>
</dbReference>
<dbReference type="NCBIfam" id="NF003793">
    <property type="entry name" value="PRK05382.1"/>
    <property type="match status" value="1"/>
</dbReference>
<feature type="binding site" evidence="7">
    <location>
        <begin position="299"/>
        <end position="303"/>
    </location>
    <ligand>
        <name>FMN</name>
        <dbReference type="ChEBI" id="CHEBI:58210"/>
    </ligand>
</feature>
<keyword evidence="10" id="KW-1185">Reference proteome</keyword>
<keyword evidence="4 7" id="KW-0028">Amino-acid biosynthesis</keyword>
<dbReference type="GO" id="GO:0008652">
    <property type="term" value="P:amino acid biosynthetic process"/>
    <property type="evidence" value="ECO:0007669"/>
    <property type="project" value="UniProtKB-KW"/>
</dbReference>
<dbReference type="GO" id="GO:0005829">
    <property type="term" value="C:cytosol"/>
    <property type="evidence" value="ECO:0007669"/>
    <property type="project" value="TreeGrafter"/>
</dbReference>
<feature type="binding site" evidence="7">
    <location>
        <begin position="123"/>
        <end position="125"/>
    </location>
    <ligand>
        <name>FMN</name>
        <dbReference type="ChEBI" id="CHEBI:58210"/>
    </ligand>
</feature>
<keyword evidence="6 7" id="KW-0456">Lyase</keyword>
<comment type="function">
    <text evidence="7">Catalyzes the anti-1,4-elimination of the C-3 phosphate and the C-6 proR hydrogen from 5-enolpyruvylshikimate-3-phosphate (EPSP) to yield chorismate, which is the branch point compound that serves as the starting substrate for the three terminal pathways of aromatic amino acid biosynthesis. This reaction introduces a second double bond into the aromatic ring system.</text>
</comment>
<accession>A0A4P7W3A7</accession>
<keyword evidence="7" id="KW-0285">Flavoprotein</keyword>
<dbReference type="PANTHER" id="PTHR21085:SF0">
    <property type="entry name" value="CHORISMATE SYNTHASE"/>
    <property type="match status" value="1"/>
</dbReference>
<evidence type="ECO:0000256" key="2">
    <source>
        <dbReference type="ARBA" id="ARBA00008014"/>
    </source>
</evidence>
<feature type="binding site" evidence="7">
    <location>
        <position position="284"/>
    </location>
    <ligand>
        <name>FMN</name>
        <dbReference type="ChEBI" id="CHEBI:58210"/>
    </ligand>
</feature>
<dbReference type="Proteomes" id="UP000297149">
    <property type="component" value="Chromosome"/>
</dbReference>
<organism evidence="9 10">
    <name type="scientific">Duncaniella dubosii</name>
    <dbReference type="NCBI Taxonomy" id="2518971"/>
    <lineage>
        <taxon>Bacteria</taxon>
        <taxon>Pseudomonadati</taxon>
        <taxon>Bacteroidota</taxon>
        <taxon>Bacteroidia</taxon>
        <taxon>Bacteroidales</taxon>
        <taxon>Muribaculaceae</taxon>
        <taxon>Duncaniella</taxon>
    </lineage>
</organism>
<gene>
    <name evidence="7 9" type="primary">aroC</name>
    <name evidence="9" type="ORF">E7747_09400</name>
</gene>
<comment type="similarity">
    <text evidence="2 7 8">Belongs to the chorismate synthase family.</text>
</comment>
<evidence type="ECO:0000313" key="9">
    <source>
        <dbReference type="EMBL" id="QCD42473.1"/>
    </source>
</evidence>
<evidence type="ECO:0000256" key="3">
    <source>
        <dbReference type="ARBA" id="ARBA00013036"/>
    </source>
</evidence>
<dbReference type="EMBL" id="CP039396">
    <property type="protein sequence ID" value="QCD42473.1"/>
    <property type="molecule type" value="Genomic_DNA"/>
</dbReference>
<dbReference type="GO" id="GO:0004107">
    <property type="term" value="F:chorismate synthase activity"/>
    <property type="evidence" value="ECO:0007669"/>
    <property type="project" value="UniProtKB-UniRule"/>
</dbReference>
<dbReference type="FunFam" id="3.60.150.10:FF:000003">
    <property type="entry name" value="Chorismate synthase"/>
    <property type="match status" value="1"/>
</dbReference>
<dbReference type="PANTHER" id="PTHR21085">
    <property type="entry name" value="CHORISMATE SYNTHASE"/>
    <property type="match status" value="1"/>
</dbReference>
<dbReference type="NCBIfam" id="TIGR00033">
    <property type="entry name" value="aroC"/>
    <property type="match status" value="1"/>
</dbReference>
<evidence type="ECO:0000256" key="1">
    <source>
        <dbReference type="ARBA" id="ARBA00005044"/>
    </source>
</evidence>
<protein>
    <recommendedName>
        <fullName evidence="3 7">Chorismate synthase</fullName>
        <shortName evidence="7">CS</shortName>
        <ecNumber evidence="3 7">4.2.3.5</ecNumber>
    </recommendedName>
    <alternativeName>
        <fullName evidence="7">5-enolpyruvylshikimate-3-phosphate phospholyase</fullName>
    </alternativeName>
</protein>
<feature type="binding site" evidence="7">
    <location>
        <position position="325"/>
    </location>
    <ligand>
        <name>FMN</name>
        <dbReference type="ChEBI" id="CHEBI:58210"/>
    </ligand>
</feature>
<name>A0A4P7W3A7_9BACT</name>
<feature type="binding site" evidence="7">
    <location>
        <begin position="239"/>
        <end position="240"/>
    </location>
    <ligand>
        <name>FMN</name>
        <dbReference type="ChEBI" id="CHEBI:58210"/>
    </ligand>
</feature>
<dbReference type="CDD" id="cd07304">
    <property type="entry name" value="Chorismate_synthase"/>
    <property type="match status" value="1"/>
</dbReference>
<evidence type="ECO:0000256" key="4">
    <source>
        <dbReference type="ARBA" id="ARBA00022605"/>
    </source>
</evidence>
<dbReference type="Gene3D" id="3.60.150.10">
    <property type="entry name" value="Chorismate synthase AroC"/>
    <property type="match status" value="1"/>
</dbReference>
<evidence type="ECO:0000256" key="6">
    <source>
        <dbReference type="ARBA" id="ARBA00023239"/>
    </source>
</evidence>
<keyword evidence="7" id="KW-0274">FAD</keyword>
<sequence length="358" mass="37973">MNTIGKIFTFTGFGESHGTAIGGVIDGMPAGVRIDLERVQHELDRRRPGQSAITTSRKESDTVEILSGLFEGVTTGCPIGFIIRNENQHSSDYGQLREAFRPSHADFTYTAKYGLRDHRGGGRSSARETATRVVAGAFARQALEQLGITVTAYTSQVGDVALGRDYSGLDLCLIESNAVRCPDPAKAAEMEALIMKVKSEGDTIGGIVSCVIRGVPAGVGDPVFGRLGARLSEAMMSINASKGFEYGLGFEGVGLRGSEVIDPFAVDSDGNIGVSANNSGGIQGGISNGADIYFRVAFKPVATLMRDLMTVDCYGREVLLKARGRHDPCVVPRAVPIVEAMAAMVILDAVLLNRAARL</sequence>
<dbReference type="GO" id="GO:0009423">
    <property type="term" value="P:chorismate biosynthetic process"/>
    <property type="evidence" value="ECO:0007669"/>
    <property type="project" value="UniProtKB-UniRule"/>
</dbReference>
<dbReference type="SUPFAM" id="SSF103263">
    <property type="entry name" value="Chorismate synthase, AroC"/>
    <property type="match status" value="1"/>
</dbReference>
<dbReference type="RefSeq" id="WP_136415577.1">
    <property type="nucleotide sequence ID" value="NZ_CAXHQF010000075.1"/>
</dbReference>
<dbReference type="PROSITE" id="PS00788">
    <property type="entry name" value="CHORISMATE_SYNTHASE_2"/>
    <property type="match status" value="1"/>
</dbReference>
<evidence type="ECO:0000256" key="5">
    <source>
        <dbReference type="ARBA" id="ARBA00023141"/>
    </source>
</evidence>
<comment type="cofactor">
    <cofactor evidence="7 8">
        <name>FMNH2</name>
        <dbReference type="ChEBI" id="CHEBI:57618"/>
    </cofactor>
    <text evidence="7 8">Reduced FMN (FMNH(2)).</text>
</comment>
<dbReference type="KEGG" id="ddb:E7747_09400"/>
<keyword evidence="7" id="KW-0288">FMN</keyword>
<evidence type="ECO:0000256" key="7">
    <source>
        <dbReference type="HAMAP-Rule" id="MF_00300"/>
    </source>
</evidence>
<dbReference type="AlphaFoldDB" id="A0A4P7W3A7"/>
<dbReference type="PIRSF" id="PIRSF001456">
    <property type="entry name" value="Chorismate_synth"/>
    <property type="match status" value="1"/>
</dbReference>